<dbReference type="SUPFAM" id="SSF56954">
    <property type="entry name" value="Outer membrane efflux proteins (OEP)"/>
    <property type="match status" value="1"/>
</dbReference>
<comment type="subcellular location">
    <subcellularLocation>
        <location evidence="2">Cell membrane</location>
        <topology evidence="2">Lipid-anchor</topology>
    </subcellularLocation>
</comment>
<evidence type="ECO:0000256" key="1">
    <source>
        <dbReference type="ARBA" id="ARBA00007613"/>
    </source>
</evidence>
<dbReference type="InterPro" id="IPR010131">
    <property type="entry name" value="MdtP/NodT-like"/>
</dbReference>
<dbReference type="PANTHER" id="PTHR30203">
    <property type="entry name" value="OUTER MEMBRANE CATION EFFLUX PROTEIN"/>
    <property type="match status" value="1"/>
</dbReference>
<keyword evidence="2" id="KW-1134">Transmembrane beta strand</keyword>
<protein>
    <submittedName>
        <fullName evidence="3">Efflux transporter outer membrane subunit</fullName>
    </submittedName>
</protein>
<dbReference type="NCBIfam" id="TIGR01845">
    <property type="entry name" value="outer_NodT"/>
    <property type="match status" value="1"/>
</dbReference>
<dbReference type="InterPro" id="IPR003423">
    <property type="entry name" value="OMP_efflux"/>
</dbReference>
<keyword evidence="4" id="KW-1185">Reference proteome</keyword>
<dbReference type="Gene3D" id="1.20.1600.10">
    <property type="entry name" value="Outer membrane efflux proteins (OEP)"/>
    <property type="match status" value="1"/>
</dbReference>
<proteinExistence type="inferred from homology"/>
<organism evidence="3 4">
    <name type="scientific">Massilia suwonensis</name>
    <dbReference type="NCBI Taxonomy" id="648895"/>
    <lineage>
        <taxon>Bacteria</taxon>
        <taxon>Pseudomonadati</taxon>
        <taxon>Pseudomonadota</taxon>
        <taxon>Betaproteobacteria</taxon>
        <taxon>Burkholderiales</taxon>
        <taxon>Oxalobacteraceae</taxon>
        <taxon>Telluria group</taxon>
        <taxon>Massilia</taxon>
    </lineage>
</organism>
<comment type="caution">
    <text evidence="3">The sequence shown here is derived from an EMBL/GenBank/DDBJ whole genome shotgun (WGS) entry which is preliminary data.</text>
</comment>
<keyword evidence="2" id="KW-0564">Palmitate</keyword>
<accession>A0ABW0MIE9</accession>
<name>A0ABW0MIE9_9BURK</name>
<dbReference type="Pfam" id="PF02321">
    <property type="entry name" value="OEP"/>
    <property type="match status" value="2"/>
</dbReference>
<dbReference type="PROSITE" id="PS51257">
    <property type="entry name" value="PROKAR_LIPOPROTEIN"/>
    <property type="match status" value="1"/>
</dbReference>
<gene>
    <name evidence="3" type="ORF">ACFPQ5_03705</name>
</gene>
<evidence type="ECO:0000313" key="4">
    <source>
        <dbReference type="Proteomes" id="UP001596101"/>
    </source>
</evidence>
<comment type="similarity">
    <text evidence="1 2">Belongs to the outer membrane factor (OMF) (TC 1.B.17) family.</text>
</comment>
<dbReference type="PANTHER" id="PTHR30203:SF21">
    <property type="entry name" value="OUTER MEMBRANE COMPONENT OF MULTIDRUG EFFLUX PUMP-RELATED"/>
    <property type="match status" value="1"/>
</dbReference>
<dbReference type="EMBL" id="JBHSMR010000008">
    <property type="protein sequence ID" value="MFC5477281.1"/>
    <property type="molecule type" value="Genomic_DNA"/>
</dbReference>
<evidence type="ECO:0000313" key="3">
    <source>
        <dbReference type="EMBL" id="MFC5477281.1"/>
    </source>
</evidence>
<keyword evidence="2" id="KW-0449">Lipoprotein</keyword>
<feature type="signal peptide" evidence="2">
    <location>
        <begin position="1"/>
        <end position="23"/>
    </location>
</feature>
<dbReference type="Gene3D" id="2.20.200.10">
    <property type="entry name" value="Outer membrane efflux proteins (OEP)"/>
    <property type="match status" value="1"/>
</dbReference>
<evidence type="ECO:0000256" key="2">
    <source>
        <dbReference type="RuleBase" id="RU362097"/>
    </source>
</evidence>
<keyword evidence="2" id="KW-0472">Membrane</keyword>
<keyword evidence="2" id="KW-0812">Transmembrane</keyword>
<dbReference type="Proteomes" id="UP001596101">
    <property type="component" value="Unassembled WGS sequence"/>
</dbReference>
<feature type="chain" id="PRO_5044993804" evidence="2">
    <location>
        <begin position="24"/>
        <end position="476"/>
    </location>
</feature>
<keyword evidence="2" id="KW-0732">Signal</keyword>
<reference evidence="4" key="1">
    <citation type="journal article" date="2019" name="Int. J. Syst. Evol. Microbiol.">
        <title>The Global Catalogue of Microorganisms (GCM) 10K type strain sequencing project: providing services to taxonomists for standard genome sequencing and annotation.</title>
        <authorList>
            <consortium name="The Broad Institute Genomics Platform"/>
            <consortium name="The Broad Institute Genome Sequencing Center for Infectious Disease"/>
            <person name="Wu L."/>
            <person name="Ma J."/>
        </authorList>
    </citation>
    <scope>NUCLEOTIDE SEQUENCE [LARGE SCALE GENOMIC DNA]</scope>
    <source>
        <strain evidence="4">CCUG 43111</strain>
    </source>
</reference>
<dbReference type="RefSeq" id="WP_379752389.1">
    <property type="nucleotide sequence ID" value="NZ_JBHSMR010000008.1"/>
</dbReference>
<sequence length="476" mass="50012">MRTRLLPLAALPLLLAACGTVVGPNYTVPEQAVVKRLDAAAPFAGAAEKPFSQQALPGHWWRLYRDGTLDSLVEKAFTANTDLRVASANLARAQAVVQEAEQLGRPSADVSASPGFGRAAGAASGVGHALPDRASYDAGLHVSYQLDLFGKIARAVEAANADADAAQAASDLARVTVAAETTRAYLEACSSGQQIAIARRSVELQDKFVRSTAQRVKLGRGTALDNSRALGQLEQLRAALPPLEAQRRTALYRLAVLTGETPARFPQAVASCERVPVLAAAIPVGDGAALLRRRPDIRQAERVLAASTARIGVATAELYPQISLGLSAGSTGALSGLGESNTWRYSLGPLISWSLPSTSTARMHIAQAEAGTQAALARFDGIVLNALRETETALTNYARELDRHAALTAAREQSALASTQAAKLYRFGRTDFLTTLDAERTLASNEAAVAASNAKLASDQVNLFLALGGGWEEAAQ</sequence>